<dbReference type="Gene3D" id="2.60.120.600">
    <property type="entry name" value="Domain of unknown function DUF1214, C-terminal domain"/>
    <property type="match status" value="1"/>
</dbReference>
<accession>A0A158L3Q1</accession>
<sequence>MTVRNGWNWVTELNSFEFNYPLRAMVAGPYLGGQGEREALYPIRYTDSTGQRLNGANRYVVKLDSAP</sequence>
<dbReference type="Proteomes" id="UP000055019">
    <property type="component" value="Unassembled WGS sequence"/>
</dbReference>
<keyword evidence="2" id="KW-1185">Reference proteome</keyword>
<comment type="caution">
    <text evidence="1">The sequence shown here is derived from an EMBL/GenBank/DDBJ whole genome shotgun (WGS) entry which is preliminary data.</text>
</comment>
<protein>
    <submittedName>
        <fullName evidence="1">Uncharacterized protein</fullName>
    </submittedName>
</protein>
<dbReference type="EMBL" id="FCOM02000110">
    <property type="protein sequence ID" value="SAL88027.1"/>
    <property type="molecule type" value="Genomic_DNA"/>
</dbReference>
<proteinExistence type="predicted"/>
<evidence type="ECO:0000313" key="2">
    <source>
        <dbReference type="Proteomes" id="UP000055019"/>
    </source>
</evidence>
<gene>
    <name evidence="1" type="ORF">AWB74_08370</name>
</gene>
<dbReference type="OrthoDB" id="104565at2"/>
<evidence type="ECO:0000313" key="1">
    <source>
        <dbReference type="EMBL" id="SAL88027.1"/>
    </source>
</evidence>
<organism evidence="1 2">
    <name type="scientific">Caballeronia arvi</name>
    <dbReference type="NCBI Taxonomy" id="1777135"/>
    <lineage>
        <taxon>Bacteria</taxon>
        <taxon>Pseudomonadati</taxon>
        <taxon>Pseudomonadota</taxon>
        <taxon>Betaproteobacteria</taxon>
        <taxon>Burkholderiales</taxon>
        <taxon>Burkholderiaceae</taxon>
        <taxon>Caballeronia</taxon>
    </lineage>
</organism>
<dbReference type="RefSeq" id="WP_061152438.1">
    <property type="nucleotide sequence ID" value="NZ_FCOM02000110.1"/>
</dbReference>
<dbReference type="AlphaFoldDB" id="A0A158L3Q1"/>
<dbReference type="InterPro" id="IPR037049">
    <property type="entry name" value="DUF1214_C_sf"/>
</dbReference>
<name>A0A158L3Q1_9BURK</name>
<reference evidence="1" key="1">
    <citation type="submission" date="2016-01" db="EMBL/GenBank/DDBJ databases">
        <authorList>
            <person name="Peeters C."/>
        </authorList>
    </citation>
    <scope>NUCLEOTIDE SEQUENCE [LARGE SCALE GENOMIC DNA]</scope>
    <source>
        <strain evidence="1">LMG 29317</strain>
    </source>
</reference>
<dbReference type="SUPFAM" id="SSF160935">
    <property type="entry name" value="VPA0735-like"/>
    <property type="match status" value="1"/>
</dbReference>